<dbReference type="Proteomes" id="UP000011728">
    <property type="component" value="Chromosome"/>
</dbReference>
<sequence length="79" mass="9461">MYILRKRHKENIHIESLKLVLQENAKKREKINNIENHFEIFEEIMVGRIKTSDILPTIIKIEFIIITCSCYYILSNTIL</sequence>
<reference evidence="1 2" key="1">
    <citation type="submission" date="2013-02" db="EMBL/GenBank/DDBJ databases">
        <title>Genome sequence of Clostridium saccharoperbutylacetonicum N1-4(HMT).</title>
        <authorList>
            <person name="Poehlein A."/>
            <person name="Daniel R."/>
        </authorList>
    </citation>
    <scope>NUCLEOTIDE SEQUENCE [LARGE SCALE GENOMIC DNA]</scope>
    <source>
        <strain evidence="2">N1-4(HMT)</strain>
    </source>
</reference>
<keyword evidence="2" id="KW-1185">Reference proteome</keyword>
<dbReference type="KEGG" id="csr:Cspa_c43990"/>
<evidence type="ECO:0000313" key="2">
    <source>
        <dbReference type="Proteomes" id="UP000011728"/>
    </source>
</evidence>
<organism evidence="1 2">
    <name type="scientific">Clostridium saccharoperbutylacetonicum N1-4(HMT)</name>
    <dbReference type="NCBI Taxonomy" id="931276"/>
    <lineage>
        <taxon>Bacteria</taxon>
        <taxon>Bacillati</taxon>
        <taxon>Bacillota</taxon>
        <taxon>Clostridia</taxon>
        <taxon>Eubacteriales</taxon>
        <taxon>Clostridiaceae</taxon>
        <taxon>Clostridium</taxon>
    </lineage>
</organism>
<proteinExistence type="predicted"/>
<protein>
    <submittedName>
        <fullName evidence="1">Uncharacterized protein</fullName>
    </submittedName>
</protein>
<dbReference type="HOGENOM" id="CLU_2599904_0_0_9"/>
<dbReference type="AlphaFoldDB" id="M1N3W9"/>
<dbReference type="EMBL" id="CP004121">
    <property type="protein sequence ID" value="AGF58152.1"/>
    <property type="molecule type" value="Genomic_DNA"/>
</dbReference>
<evidence type="ECO:0000313" key="1">
    <source>
        <dbReference type="EMBL" id="AGF58152.1"/>
    </source>
</evidence>
<accession>M1N3W9</accession>
<name>M1N3W9_9CLOT</name>
<gene>
    <name evidence="1" type="ORF">Cspa_c43990</name>
</gene>